<dbReference type="Gene3D" id="3.30.200.20">
    <property type="entry name" value="Phosphorylase Kinase, domain 1"/>
    <property type="match status" value="1"/>
</dbReference>
<protein>
    <recommendedName>
        <fullName evidence="1">non-specific serine/threonine protein kinase</fullName>
        <ecNumber evidence="1">2.7.11.1</ecNumber>
    </recommendedName>
</protein>
<organism evidence="9 10">
    <name type="scientific">Anaerobaca lacustris</name>
    <dbReference type="NCBI Taxonomy" id="3044600"/>
    <lineage>
        <taxon>Bacteria</taxon>
        <taxon>Pseudomonadati</taxon>
        <taxon>Planctomycetota</taxon>
        <taxon>Phycisphaerae</taxon>
        <taxon>Sedimentisphaerales</taxon>
        <taxon>Anaerobacaceae</taxon>
        <taxon>Anaerobaca</taxon>
    </lineage>
</organism>
<proteinExistence type="predicted"/>
<evidence type="ECO:0000313" key="10">
    <source>
        <dbReference type="Proteomes" id="UP001431776"/>
    </source>
</evidence>
<feature type="domain" description="Protein kinase" evidence="8">
    <location>
        <begin position="85"/>
        <end position="377"/>
    </location>
</feature>
<dbReference type="InterPro" id="IPR002925">
    <property type="entry name" value="Dienelactn_hydro"/>
</dbReference>
<dbReference type="InterPro" id="IPR013229">
    <property type="entry name" value="PEGA"/>
</dbReference>
<dbReference type="EMBL" id="JASCXX010000004">
    <property type="protein sequence ID" value="MDI6448333.1"/>
    <property type="molecule type" value="Genomic_DNA"/>
</dbReference>
<accession>A0AAW6TZ89</accession>
<dbReference type="Gene3D" id="1.10.510.10">
    <property type="entry name" value="Transferase(Phosphotransferase) domain 1"/>
    <property type="match status" value="1"/>
</dbReference>
<evidence type="ECO:0000259" key="8">
    <source>
        <dbReference type="PROSITE" id="PS50011"/>
    </source>
</evidence>
<dbReference type="FunFam" id="1.10.510.10:FF:000021">
    <property type="entry name" value="Serine/threonine protein kinase"/>
    <property type="match status" value="1"/>
</dbReference>
<dbReference type="Proteomes" id="UP001431776">
    <property type="component" value="Unassembled WGS sequence"/>
</dbReference>
<evidence type="ECO:0000256" key="5">
    <source>
        <dbReference type="ARBA" id="ARBA00022777"/>
    </source>
</evidence>
<dbReference type="InterPro" id="IPR029058">
    <property type="entry name" value="AB_hydrolase_fold"/>
</dbReference>
<dbReference type="GO" id="GO:0005524">
    <property type="term" value="F:ATP binding"/>
    <property type="evidence" value="ECO:0007669"/>
    <property type="project" value="UniProtKB-UniRule"/>
</dbReference>
<keyword evidence="3" id="KW-0808">Transferase</keyword>
<dbReference type="RefSeq" id="WP_349243739.1">
    <property type="nucleotide sequence ID" value="NZ_JASCXX010000004.1"/>
</dbReference>
<dbReference type="EC" id="2.7.11.1" evidence="1"/>
<dbReference type="Gene3D" id="3.90.1580.10">
    <property type="entry name" value="paralog of FGE (formylglycine-generating enzyme)"/>
    <property type="match status" value="1"/>
</dbReference>
<evidence type="ECO:0000256" key="3">
    <source>
        <dbReference type="ARBA" id="ARBA00022679"/>
    </source>
</evidence>
<dbReference type="SMART" id="SM00220">
    <property type="entry name" value="S_TKc"/>
    <property type="match status" value="1"/>
</dbReference>
<dbReference type="GO" id="GO:0016787">
    <property type="term" value="F:hydrolase activity"/>
    <property type="evidence" value="ECO:0007669"/>
    <property type="project" value="InterPro"/>
</dbReference>
<evidence type="ECO:0000313" key="9">
    <source>
        <dbReference type="EMBL" id="MDI6448333.1"/>
    </source>
</evidence>
<comment type="caution">
    <text evidence="9">The sequence shown here is derived from an EMBL/GenBank/DDBJ whole genome shotgun (WGS) entry which is preliminary data.</text>
</comment>
<evidence type="ECO:0000256" key="2">
    <source>
        <dbReference type="ARBA" id="ARBA00022527"/>
    </source>
</evidence>
<name>A0AAW6TZ89_9BACT</name>
<dbReference type="InterPro" id="IPR000719">
    <property type="entry name" value="Prot_kinase_dom"/>
</dbReference>
<dbReference type="PROSITE" id="PS50011">
    <property type="entry name" value="PROTEIN_KINASE_DOM"/>
    <property type="match status" value="1"/>
</dbReference>
<dbReference type="PANTHER" id="PTHR43289">
    <property type="entry name" value="MITOGEN-ACTIVATED PROTEIN KINASE KINASE KINASE 20-RELATED"/>
    <property type="match status" value="1"/>
</dbReference>
<keyword evidence="2" id="KW-0723">Serine/threonine-protein kinase</keyword>
<dbReference type="Pfam" id="PF00069">
    <property type="entry name" value="Pkinase"/>
    <property type="match status" value="1"/>
</dbReference>
<dbReference type="PROSITE" id="PS00107">
    <property type="entry name" value="PROTEIN_KINASE_ATP"/>
    <property type="match status" value="1"/>
</dbReference>
<dbReference type="CDD" id="cd14014">
    <property type="entry name" value="STKc_PknB_like"/>
    <property type="match status" value="1"/>
</dbReference>
<gene>
    <name evidence="9" type="ORF">QJ522_04705</name>
</gene>
<evidence type="ECO:0000256" key="6">
    <source>
        <dbReference type="ARBA" id="ARBA00022840"/>
    </source>
</evidence>
<evidence type="ECO:0000256" key="1">
    <source>
        <dbReference type="ARBA" id="ARBA00012513"/>
    </source>
</evidence>
<dbReference type="Gene3D" id="3.40.50.1820">
    <property type="entry name" value="alpha/beta hydrolase"/>
    <property type="match status" value="1"/>
</dbReference>
<keyword evidence="6 7" id="KW-0067">ATP-binding</keyword>
<feature type="binding site" evidence="7">
    <location>
        <position position="114"/>
    </location>
    <ligand>
        <name>ATP</name>
        <dbReference type="ChEBI" id="CHEBI:30616"/>
    </ligand>
</feature>
<keyword evidence="4 7" id="KW-0547">Nucleotide-binding</keyword>
<dbReference type="InterPro" id="IPR017441">
    <property type="entry name" value="Protein_kinase_ATP_BS"/>
</dbReference>
<sequence>MTNVTGCLSQRDVVVFLEGSASPERLTFWRRHLRVCDVCAVMVARHRAGIGSVPVQASGDRRGSTDAGLHPTSVGLEPNLQLGDFRLERRLGCGGMGVVYQALQISLNRRVALKVLPSGLLSNASAIERFHREARAAARLRHPNIVTIYAEGIEQGVCYFAMEMIEGTSLDEIIGELRSTGAPNSAPGEKGGERVHATACALRDCRSHREYFDTVARLVAEVADALAYAHHEGVIHRDVKPSNLILATSGRLVLLDFGIARVCQEQDMTATGSFVGTPRYMSPEQVRSDTCGPDQRSDIYALGATLYELLALQPLFDGQNREQVVGQILDTEPLRPRQIDPRIPVDLETICGKAIEKEPTRRYQTAADLGEDLRRYLAGHVIQARPPETMDRLVKLVRRRKIAAILSLCLLVATTTAATIAWKHYSTRWAQQDAMAQIDRLIQEEAHFAAFVIAEKAARYIPDDPLLANRWPLMSREYSISTQPAGAKVYIRDYFAARGGWRYIGTTPLKYARIPFGTNCWKIEKNGFVPVESVQSNDPPVLAREPSDLDPAHVSFILHEVRRHPANMVWIGPCDLDGWRLYPGQRKIASAPAFLIDKYEVTNRQFREFVDRGGYENPELWEHPFVRDGQVVAWTQGIEHFRDQTGRPGPATWRNGTYPAREADFPVGGVSWYEAAAYARFRDKHLPTIHHWTWAAHADDNPSRITRLSNFGDVPAPVGRYKGMGRFGLYDAAGNVREWCFNAIAGNEELRCNLGGAMGEYDYLFLKGTVRSAWDRDGANGFRCVKYLGDKDTVPEAAFAPVERRSRDVSQLAPVSDEVLRSYIETWYDYDRIELHARIESVDDADGHREQRFRRERITFDAAYPDERVIAYLHLPTTGRAPYQVVIWHPGDGARTGGWDETAYTHELTCIIESGRAVVVPFYKGMYERRFERDAYPPGGIQSRNLYVQRVQDLRRTVDYLETRDDVDKDRIAYVGLSWGGQVGPVMIATESRIRTGILLLGGIGTYNRHPACDPVNFAPHVKVPMLMLNTRDDSIFPYETAQRPLFQLLGTPAADKRHVLFPGAHSVPQEYRKQYHREIVEWLDRRLGPTK</sequence>
<dbReference type="SUPFAM" id="SSF53474">
    <property type="entry name" value="alpha/beta-Hydrolases"/>
    <property type="match status" value="1"/>
</dbReference>
<dbReference type="InterPro" id="IPR016187">
    <property type="entry name" value="CTDL_fold"/>
</dbReference>
<dbReference type="InterPro" id="IPR005532">
    <property type="entry name" value="SUMF_dom"/>
</dbReference>
<dbReference type="Pfam" id="PF08308">
    <property type="entry name" value="PEGA"/>
    <property type="match status" value="1"/>
</dbReference>
<dbReference type="PANTHER" id="PTHR43289:SF6">
    <property type="entry name" value="SERINE_THREONINE-PROTEIN KINASE NEKL-3"/>
    <property type="match status" value="1"/>
</dbReference>
<keyword evidence="10" id="KW-1185">Reference proteome</keyword>
<keyword evidence="5 9" id="KW-0418">Kinase</keyword>
<dbReference type="InterPro" id="IPR042095">
    <property type="entry name" value="SUMF_sf"/>
</dbReference>
<dbReference type="PROSITE" id="PS00108">
    <property type="entry name" value="PROTEIN_KINASE_ST"/>
    <property type="match status" value="1"/>
</dbReference>
<dbReference type="InterPro" id="IPR008271">
    <property type="entry name" value="Ser/Thr_kinase_AS"/>
</dbReference>
<dbReference type="Pfam" id="PF03781">
    <property type="entry name" value="FGE-sulfatase"/>
    <property type="match status" value="1"/>
</dbReference>
<evidence type="ECO:0000256" key="4">
    <source>
        <dbReference type="ARBA" id="ARBA00022741"/>
    </source>
</evidence>
<dbReference type="SUPFAM" id="SSF56112">
    <property type="entry name" value="Protein kinase-like (PK-like)"/>
    <property type="match status" value="1"/>
</dbReference>
<dbReference type="AlphaFoldDB" id="A0AAW6TZ89"/>
<reference evidence="9" key="1">
    <citation type="submission" date="2023-05" db="EMBL/GenBank/DDBJ databases">
        <title>Anaerotaeda fermentans gen. nov., sp. nov., a novel anaerobic planctomycete of the new family within the order Sedimentisphaerales isolated from Taman Peninsula, Russia.</title>
        <authorList>
            <person name="Khomyakova M.A."/>
            <person name="Merkel A.Y."/>
            <person name="Slobodkin A.I."/>
        </authorList>
    </citation>
    <scope>NUCLEOTIDE SEQUENCE</scope>
    <source>
        <strain evidence="9">M17dextr</strain>
    </source>
</reference>
<dbReference type="GO" id="GO:0004674">
    <property type="term" value="F:protein serine/threonine kinase activity"/>
    <property type="evidence" value="ECO:0007669"/>
    <property type="project" value="UniProtKB-KW"/>
</dbReference>
<dbReference type="InterPro" id="IPR011009">
    <property type="entry name" value="Kinase-like_dom_sf"/>
</dbReference>
<dbReference type="Pfam" id="PF01738">
    <property type="entry name" value="DLH"/>
    <property type="match status" value="1"/>
</dbReference>
<evidence type="ECO:0000256" key="7">
    <source>
        <dbReference type="PROSITE-ProRule" id="PRU10141"/>
    </source>
</evidence>
<dbReference type="SUPFAM" id="SSF56436">
    <property type="entry name" value="C-type lectin-like"/>
    <property type="match status" value="1"/>
</dbReference>